<evidence type="ECO:0000313" key="2">
    <source>
        <dbReference type="Proteomes" id="UP001301958"/>
    </source>
</evidence>
<protein>
    <submittedName>
        <fullName evidence="1">Uncharacterized protein</fullName>
    </submittedName>
</protein>
<dbReference type="AlphaFoldDB" id="A0AAN6YQ35"/>
<sequence>MDPGDLDIPLPRHLLKNAEEIALDFFQRVSENVYKALATDIGRKVSENVPVDLSISYPQWWTDAEKAKYYHIITRSFNLDLFPKLRHIFFVDELFASTSIHLHTSISDSSGGFETGQAVLVCETTAESAQTALYRFDEAQCTDTSPRLSLTQIGHHMKCRTGTSAVDEEFVRLISAKTTPEHAKLFREDQTTSRRIMSQFASIRSQFEGEHQRLGWPIHLPRDVEGPTTIKIDSNDLKQIFSRALKDFETLLEQQVQFLETHYNQSPKVLFVAGPFVFDAPYVLKRLESLGNWKSIKIHRLKDSVSISKGCVSHAVGIFGKRPESVVKLSHSYGVVQVDLSPPHQSVSRIQWLVDKGDPVFIDSACGQPRTTVKSLELIHNFQLDSPNQGTILTSILVFSSSDLSVRPIQVLNIDPRNDEIVNLDYNPADIPKSQVHKYDIKTTGRFFGKSYMNPTQGSLRLNLSVDSHLVKVELQSGEVILKEYVRRHR</sequence>
<dbReference type="PANTHER" id="PTHR42749">
    <property type="entry name" value="CELL SHAPE-DETERMINING PROTEIN MREB"/>
    <property type="match status" value="1"/>
</dbReference>
<name>A0AAN6YQ35_9PEZI</name>
<proteinExistence type="predicted"/>
<dbReference type="EMBL" id="MU865650">
    <property type="protein sequence ID" value="KAK4220742.1"/>
    <property type="molecule type" value="Genomic_DNA"/>
</dbReference>
<reference evidence="1" key="2">
    <citation type="submission" date="2023-05" db="EMBL/GenBank/DDBJ databases">
        <authorList>
            <consortium name="Lawrence Berkeley National Laboratory"/>
            <person name="Steindorff A."/>
            <person name="Hensen N."/>
            <person name="Bonometti L."/>
            <person name="Westerberg I."/>
            <person name="Brannstrom I.O."/>
            <person name="Guillou S."/>
            <person name="Cros-Aarteil S."/>
            <person name="Calhoun S."/>
            <person name="Haridas S."/>
            <person name="Kuo A."/>
            <person name="Mondo S."/>
            <person name="Pangilinan J."/>
            <person name="Riley R."/>
            <person name="Labutti K."/>
            <person name="Andreopoulos B."/>
            <person name="Lipzen A."/>
            <person name="Chen C."/>
            <person name="Yanf M."/>
            <person name="Daum C."/>
            <person name="Ng V."/>
            <person name="Clum A."/>
            <person name="Ohm R."/>
            <person name="Martin F."/>
            <person name="Silar P."/>
            <person name="Natvig D."/>
            <person name="Lalanne C."/>
            <person name="Gautier V."/>
            <person name="Ament-Velasquez S.L."/>
            <person name="Kruys A."/>
            <person name="Hutchinson M.I."/>
            <person name="Powell A.J."/>
            <person name="Barry K."/>
            <person name="Miller A.N."/>
            <person name="Grigoriev I.V."/>
            <person name="Debuchy R."/>
            <person name="Gladieux P."/>
            <person name="Thoren M.H."/>
            <person name="Johannesson H."/>
        </authorList>
    </citation>
    <scope>NUCLEOTIDE SEQUENCE</scope>
    <source>
        <strain evidence="1">CBS 990.96</strain>
    </source>
</reference>
<accession>A0AAN6YQ35</accession>
<gene>
    <name evidence="1" type="ORF">QBC38DRAFT_167127</name>
</gene>
<comment type="caution">
    <text evidence="1">The sequence shown here is derived from an EMBL/GenBank/DDBJ whole genome shotgun (WGS) entry which is preliminary data.</text>
</comment>
<dbReference type="Proteomes" id="UP001301958">
    <property type="component" value="Unassembled WGS sequence"/>
</dbReference>
<reference evidence="1" key="1">
    <citation type="journal article" date="2023" name="Mol. Phylogenet. Evol.">
        <title>Genome-scale phylogeny and comparative genomics of the fungal order Sordariales.</title>
        <authorList>
            <person name="Hensen N."/>
            <person name="Bonometti L."/>
            <person name="Westerberg I."/>
            <person name="Brannstrom I.O."/>
            <person name="Guillou S."/>
            <person name="Cros-Aarteil S."/>
            <person name="Calhoun S."/>
            <person name="Haridas S."/>
            <person name="Kuo A."/>
            <person name="Mondo S."/>
            <person name="Pangilinan J."/>
            <person name="Riley R."/>
            <person name="LaButti K."/>
            <person name="Andreopoulos B."/>
            <person name="Lipzen A."/>
            <person name="Chen C."/>
            <person name="Yan M."/>
            <person name="Daum C."/>
            <person name="Ng V."/>
            <person name="Clum A."/>
            <person name="Steindorff A."/>
            <person name="Ohm R.A."/>
            <person name="Martin F."/>
            <person name="Silar P."/>
            <person name="Natvig D.O."/>
            <person name="Lalanne C."/>
            <person name="Gautier V."/>
            <person name="Ament-Velasquez S.L."/>
            <person name="Kruys A."/>
            <person name="Hutchinson M.I."/>
            <person name="Powell A.J."/>
            <person name="Barry K."/>
            <person name="Miller A.N."/>
            <person name="Grigoriev I.V."/>
            <person name="Debuchy R."/>
            <person name="Gladieux P."/>
            <person name="Hiltunen Thoren M."/>
            <person name="Johannesson H."/>
        </authorList>
    </citation>
    <scope>NUCLEOTIDE SEQUENCE</scope>
    <source>
        <strain evidence="1">CBS 990.96</strain>
    </source>
</reference>
<organism evidence="1 2">
    <name type="scientific">Podospora fimiseda</name>
    <dbReference type="NCBI Taxonomy" id="252190"/>
    <lineage>
        <taxon>Eukaryota</taxon>
        <taxon>Fungi</taxon>
        <taxon>Dikarya</taxon>
        <taxon>Ascomycota</taxon>
        <taxon>Pezizomycotina</taxon>
        <taxon>Sordariomycetes</taxon>
        <taxon>Sordariomycetidae</taxon>
        <taxon>Sordariales</taxon>
        <taxon>Podosporaceae</taxon>
        <taxon>Podospora</taxon>
    </lineage>
</organism>
<evidence type="ECO:0000313" key="1">
    <source>
        <dbReference type="EMBL" id="KAK4220742.1"/>
    </source>
</evidence>
<dbReference type="CDD" id="cd10170">
    <property type="entry name" value="ASKHA_NBD_HSP70"/>
    <property type="match status" value="1"/>
</dbReference>
<keyword evidence="2" id="KW-1185">Reference proteome</keyword>
<dbReference type="PANTHER" id="PTHR42749:SF1">
    <property type="entry name" value="CELL SHAPE-DETERMINING PROTEIN MREB"/>
    <property type="match status" value="1"/>
</dbReference>